<evidence type="ECO:0000256" key="1">
    <source>
        <dbReference type="ARBA" id="ARBA00001971"/>
    </source>
</evidence>
<dbReference type="InParanoid" id="A0A369JZC3"/>
<keyword evidence="9" id="KW-1133">Transmembrane helix</keyword>
<dbReference type="InterPro" id="IPR001128">
    <property type="entry name" value="Cyt_P450"/>
</dbReference>
<evidence type="ECO:0000256" key="7">
    <source>
        <dbReference type="ARBA" id="ARBA00023033"/>
    </source>
</evidence>
<dbReference type="PANTHER" id="PTHR24305:SF187">
    <property type="entry name" value="P450, PUTATIVE (EUROFUNG)-RELATED"/>
    <property type="match status" value="1"/>
</dbReference>
<dbReference type="GO" id="GO:0005506">
    <property type="term" value="F:iron ion binding"/>
    <property type="evidence" value="ECO:0007669"/>
    <property type="project" value="InterPro"/>
</dbReference>
<evidence type="ECO:0000313" key="10">
    <source>
        <dbReference type="EMBL" id="RDB27709.1"/>
    </source>
</evidence>
<organism evidence="10 11">
    <name type="scientific">Hypsizygus marmoreus</name>
    <name type="common">White beech mushroom</name>
    <name type="synonym">Agaricus marmoreus</name>
    <dbReference type="NCBI Taxonomy" id="39966"/>
    <lineage>
        <taxon>Eukaryota</taxon>
        <taxon>Fungi</taxon>
        <taxon>Dikarya</taxon>
        <taxon>Basidiomycota</taxon>
        <taxon>Agaricomycotina</taxon>
        <taxon>Agaricomycetes</taxon>
        <taxon>Agaricomycetidae</taxon>
        <taxon>Agaricales</taxon>
        <taxon>Tricholomatineae</taxon>
        <taxon>Lyophyllaceae</taxon>
        <taxon>Hypsizygus</taxon>
    </lineage>
</organism>
<dbReference type="InterPro" id="IPR050121">
    <property type="entry name" value="Cytochrome_P450_monoxygenase"/>
</dbReference>
<dbReference type="InterPro" id="IPR002401">
    <property type="entry name" value="Cyt_P450_E_grp-I"/>
</dbReference>
<dbReference type="EMBL" id="LUEZ02000014">
    <property type="protein sequence ID" value="RDB27709.1"/>
    <property type="molecule type" value="Genomic_DNA"/>
</dbReference>
<keyword evidence="4 8" id="KW-0479">Metal-binding</keyword>
<dbReference type="GO" id="GO:0004497">
    <property type="term" value="F:monooxygenase activity"/>
    <property type="evidence" value="ECO:0007669"/>
    <property type="project" value="UniProtKB-KW"/>
</dbReference>
<evidence type="ECO:0000256" key="6">
    <source>
        <dbReference type="ARBA" id="ARBA00023004"/>
    </source>
</evidence>
<evidence type="ECO:0000256" key="9">
    <source>
        <dbReference type="SAM" id="Phobius"/>
    </source>
</evidence>
<evidence type="ECO:0008006" key="12">
    <source>
        <dbReference type="Google" id="ProtNLM"/>
    </source>
</evidence>
<feature type="transmembrane region" description="Helical" evidence="9">
    <location>
        <begin position="60"/>
        <end position="80"/>
    </location>
</feature>
<evidence type="ECO:0000313" key="11">
    <source>
        <dbReference type="Proteomes" id="UP000076154"/>
    </source>
</evidence>
<keyword evidence="8" id="KW-0349">Heme</keyword>
<dbReference type="AlphaFoldDB" id="A0A369JZC3"/>
<sequence>MWSSLWLLTIAPGLISHYVFHHREPHALHFLSITSFALVMESLGLVFIGRFSLMSMAITVIHSTALYLSSLSLSIILYRLSPWHPLAGYPGPILARISKWWMVFLILHHGKRHKSIESLHLEYGPWVRVGPNEISVKLPEAVQPIYSTLDRASFYRGIPATADTLITLVDRKEHSRRRRASLVGAQPWTKSLAHSALPGFAAVANTRISQLMDILAADPNRQAIDLHKWLSFLLMDVIGDMAFSGGFETMKAGMDTDGWMTMLDIGAGVTAVLGQVPWLRSLVSLMPLKAVSYTHLDVYKRQAESCPIESFHQFAETKVRDAKLMQEKGGIKNDILSGIINETGDGELSEQEAAADASLLIASSLETTSQAITTLFRYIVADNSILSRLQAEIDDSVPCDVEGVDASLLSSLPYLDACVHEALRIVPPAPAGPPRTTGPNGAFIVDRFVPPNTTIYVPTYALHRDDNNFHRAETFVPERWLKSGPPVLPHRPEAFIPFSMGYGACVGRQVAMQNTKLVICHLMREFSISFAEDFKVDEFDSSYKVRARSRQIELD</sequence>
<dbReference type="Proteomes" id="UP000076154">
    <property type="component" value="Unassembled WGS sequence"/>
</dbReference>
<keyword evidence="5" id="KW-0560">Oxidoreductase</keyword>
<keyword evidence="11" id="KW-1185">Reference proteome</keyword>
<proteinExistence type="inferred from homology"/>
<protein>
    <recommendedName>
        <fullName evidence="12">Tryprostatin B 6-hydroxylase</fullName>
    </recommendedName>
</protein>
<comment type="similarity">
    <text evidence="3">Belongs to the cytochrome P450 family.</text>
</comment>
<evidence type="ECO:0000256" key="2">
    <source>
        <dbReference type="ARBA" id="ARBA00005179"/>
    </source>
</evidence>
<feature type="transmembrane region" description="Helical" evidence="9">
    <location>
        <begin position="26"/>
        <end position="48"/>
    </location>
</feature>
<dbReference type="InterPro" id="IPR036396">
    <property type="entry name" value="Cyt_P450_sf"/>
</dbReference>
<comment type="caution">
    <text evidence="10">The sequence shown here is derived from an EMBL/GenBank/DDBJ whole genome shotgun (WGS) entry which is preliminary data.</text>
</comment>
<keyword evidence="9" id="KW-0472">Membrane</keyword>
<keyword evidence="9" id="KW-0812">Transmembrane</keyword>
<name>A0A369JZC3_HYPMA</name>
<evidence type="ECO:0000256" key="8">
    <source>
        <dbReference type="PIRSR" id="PIRSR602401-1"/>
    </source>
</evidence>
<dbReference type="Pfam" id="PF00067">
    <property type="entry name" value="p450"/>
    <property type="match status" value="1"/>
</dbReference>
<accession>A0A369JZC3</accession>
<dbReference type="PANTHER" id="PTHR24305">
    <property type="entry name" value="CYTOCHROME P450"/>
    <property type="match status" value="1"/>
</dbReference>
<evidence type="ECO:0000256" key="5">
    <source>
        <dbReference type="ARBA" id="ARBA00023002"/>
    </source>
</evidence>
<comment type="pathway">
    <text evidence="2">Secondary metabolite biosynthesis.</text>
</comment>
<dbReference type="Gene3D" id="1.10.630.10">
    <property type="entry name" value="Cytochrome P450"/>
    <property type="match status" value="1"/>
</dbReference>
<keyword evidence="6 8" id="KW-0408">Iron</keyword>
<evidence type="ECO:0000256" key="3">
    <source>
        <dbReference type="ARBA" id="ARBA00010617"/>
    </source>
</evidence>
<dbReference type="PRINTS" id="PR00463">
    <property type="entry name" value="EP450I"/>
</dbReference>
<comment type="cofactor">
    <cofactor evidence="1 8">
        <name>heme</name>
        <dbReference type="ChEBI" id="CHEBI:30413"/>
    </cofactor>
</comment>
<keyword evidence="7" id="KW-0503">Monooxygenase</keyword>
<dbReference type="OrthoDB" id="6692864at2759"/>
<dbReference type="PRINTS" id="PR00385">
    <property type="entry name" value="P450"/>
</dbReference>
<evidence type="ECO:0000256" key="4">
    <source>
        <dbReference type="ARBA" id="ARBA00022723"/>
    </source>
</evidence>
<dbReference type="SUPFAM" id="SSF48264">
    <property type="entry name" value="Cytochrome P450"/>
    <property type="match status" value="1"/>
</dbReference>
<dbReference type="STRING" id="39966.A0A369JZC3"/>
<gene>
    <name evidence="10" type="ORF">Hypma_003305</name>
</gene>
<reference evidence="10" key="1">
    <citation type="submission" date="2018-04" db="EMBL/GenBank/DDBJ databases">
        <title>Whole genome sequencing of Hypsizygus marmoreus.</title>
        <authorList>
            <person name="Choi I.-G."/>
            <person name="Min B."/>
            <person name="Kim J.-G."/>
            <person name="Kim S."/>
            <person name="Oh Y.-L."/>
            <person name="Kong W.-S."/>
            <person name="Park H."/>
            <person name="Jeong J."/>
            <person name="Song E.-S."/>
        </authorList>
    </citation>
    <scope>NUCLEOTIDE SEQUENCE [LARGE SCALE GENOMIC DNA]</scope>
    <source>
        <strain evidence="10">51987-8</strain>
    </source>
</reference>
<feature type="binding site" description="axial binding residue" evidence="8">
    <location>
        <position position="505"/>
    </location>
    <ligand>
        <name>heme</name>
        <dbReference type="ChEBI" id="CHEBI:30413"/>
    </ligand>
    <ligandPart>
        <name>Fe</name>
        <dbReference type="ChEBI" id="CHEBI:18248"/>
    </ligandPart>
</feature>
<dbReference type="GO" id="GO:0020037">
    <property type="term" value="F:heme binding"/>
    <property type="evidence" value="ECO:0007669"/>
    <property type="project" value="InterPro"/>
</dbReference>
<dbReference type="GO" id="GO:0016705">
    <property type="term" value="F:oxidoreductase activity, acting on paired donors, with incorporation or reduction of molecular oxygen"/>
    <property type="evidence" value="ECO:0007669"/>
    <property type="project" value="InterPro"/>
</dbReference>